<evidence type="ECO:0000313" key="5">
    <source>
        <dbReference type="Proteomes" id="UP000298252"/>
    </source>
</evidence>
<name>A0A4R8V6K6_9MICO</name>
<accession>A0A4R8V6K6</accession>
<gene>
    <name evidence="3" type="ORF">E3O21_09660</name>
    <name evidence="2" type="ORF">SAMN05216368_10585</name>
</gene>
<reference evidence="3 5" key="2">
    <citation type="submission" date="2019-03" db="EMBL/GenBank/DDBJ databases">
        <title>Genomics of glacier-inhabiting Cryobacterium strains.</title>
        <authorList>
            <person name="Liu Q."/>
            <person name="Xin Y.-H."/>
        </authorList>
    </citation>
    <scope>NUCLEOTIDE SEQUENCE [LARGE SCALE GENOMIC DNA]</scope>
    <source>
        <strain evidence="3 5">Hh8</strain>
    </source>
</reference>
<dbReference type="STRING" id="1424659.SAMN05216368_10585"/>
<dbReference type="EMBL" id="FNIB01000005">
    <property type="protein sequence ID" value="SDN37889.1"/>
    <property type="molecule type" value="Genomic_DNA"/>
</dbReference>
<feature type="domain" description="DUF7882" evidence="1">
    <location>
        <begin position="1"/>
        <end position="96"/>
    </location>
</feature>
<dbReference type="Pfam" id="PF25355">
    <property type="entry name" value="DUF7882"/>
    <property type="match status" value="1"/>
</dbReference>
<dbReference type="Proteomes" id="UP000298252">
    <property type="component" value="Unassembled WGS sequence"/>
</dbReference>
<evidence type="ECO:0000259" key="1">
    <source>
        <dbReference type="Pfam" id="PF25355"/>
    </source>
</evidence>
<keyword evidence="3" id="KW-0436">Ligase</keyword>
<dbReference type="EMBL" id="SOFD01000025">
    <property type="protein sequence ID" value="TFB77151.1"/>
    <property type="molecule type" value="Genomic_DNA"/>
</dbReference>
<dbReference type="InterPro" id="IPR057204">
    <property type="entry name" value="DUF7882"/>
</dbReference>
<reference evidence="2 4" key="1">
    <citation type="submission" date="2016-10" db="EMBL/GenBank/DDBJ databases">
        <authorList>
            <person name="Varghese N."/>
            <person name="Submissions S."/>
        </authorList>
    </citation>
    <scope>NUCLEOTIDE SEQUENCE [LARGE SCALE GENOMIC DNA]</scope>
    <source>
        <strain evidence="2 4">CGMCC 1.11215</strain>
    </source>
</reference>
<evidence type="ECO:0000313" key="4">
    <source>
        <dbReference type="Proteomes" id="UP000199639"/>
    </source>
</evidence>
<proteinExistence type="predicted"/>
<keyword evidence="5" id="KW-1185">Reference proteome</keyword>
<organism evidence="2 4">
    <name type="scientific">Cryobacterium flavum</name>
    <dbReference type="NCBI Taxonomy" id="1424659"/>
    <lineage>
        <taxon>Bacteria</taxon>
        <taxon>Bacillati</taxon>
        <taxon>Actinomycetota</taxon>
        <taxon>Actinomycetes</taxon>
        <taxon>Micrococcales</taxon>
        <taxon>Microbacteriaceae</taxon>
        <taxon>Cryobacterium</taxon>
    </lineage>
</organism>
<dbReference type="GO" id="GO:0016874">
    <property type="term" value="F:ligase activity"/>
    <property type="evidence" value="ECO:0007669"/>
    <property type="project" value="UniProtKB-KW"/>
</dbReference>
<sequence>MGKLTYDSYLTADFDDRVLAHIQLVIGAKLRRGESFYFSWRDDPLTGGGRSTVWIHPGIALAYKYFGSKIPTLNREWVEALSLSANSATGLQVVAEPPSSTA</sequence>
<evidence type="ECO:0000313" key="2">
    <source>
        <dbReference type="EMBL" id="SDN37889.1"/>
    </source>
</evidence>
<dbReference type="AlphaFoldDB" id="A0A4R8V6K6"/>
<dbReference type="RefSeq" id="WP_092340294.1">
    <property type="nucleotide sequence ID" value="NZ_FNIB01000005.1"/>
</dbReference>
<evidence type="ECO:0000313" key="3">
    <source>
        <dbReference type="EMBL" id="TFB77151.1"/>
    </source>
</evidence>
<dbReference type="Proteomes" id="UP000199639">
    <property type="component" value="Unassembled WGS sequence"/>
</dbReference>
<protein>
    <submittedName>
        <fullName evidence="3">ATP-dependent DNA ligase</fullName>
    </submittedName>
</protein>